<proteinExistence type="predicted"/>
<evidence type="ECO:0000256" key="4">
    <source>
        <dbReference type="ARBA" id="ARBA00022833"/>
    </source>
</evidence>
<evidence type="ECO:0000256" key="5">
    <source>
        <dbReference type="ARBA" id="ARBA00023015"/>
    </source>
</evidence>
<dbReference type="InterPro" id="IPR036051">
    <property type="entry name" value="KRAB_dom_sf"/>
</dbReference>
<name>A0AA97J812_EUBMA</name>
<dbReference type="SUPFAM" id="SSF47353">
    <property type="entry name" value="Retrovirus capsid dimerization domain-like"/>
    <property type="match status" value="1"/>
</dbReference>
<keyword evidence="5" id="KW-0805">Transcription regulation</keyword>
<dbReference type="InterPro" id="IPR001909">
    <property type="entry name" value="KRAB"/>
</dbReference>
<dbReference type="Pfam" id="PF01352">
    <property type="entry name" value="KRAB"/>
    <property type="match status" value="1"/>
</dbReference>
<dbReference type="InterPro" id="IPR013087">
    <property type="entry name" value="Znf_C2H2_type"/>
</dbReference>
<keyword evidence="1" id="KW-0479">Metal-binding</keyword>
<evidence type="ECO:0000256" key="2">
    <source>
        <dbReference type="ARBA" id="ARBA00022737"/>
    </source>
</evidence>
<dbReference type="GO" id="GO:0006355">
    <property type="term" value="P:regulation of DNA-templated transcription"/>
    <property type="evidence" value="ECO:0007669"/>
    <property type="project" value="InterPro"/>
</dbReference>
<protein>
    <submittedName>
        <fullName evidence="14">Zinc finger and SCAN domain-containing protein 20-like</fullName>
    </submittedName>
</protein>
<dbReference type="InterPro" id="IPR038269">
    <property type="entry name" value="SCAN_sf"/>
</dbReference>
<dbReference type="RefSeq" id="XP_054832586.1">
    <property type="nucleotide sequence ID" value="XM_054976611.1"/>
</dbReference>
<evidence type="ECO:0000259" key="10">
    <source>
        <dbReference type="PROSITE" id="PS50157"/>
    </source>
</evidence>
<feature type="compositionally biased region" description="Polar residues" evidence="9">
    <location>
        <begin position="213"/>
        <end position="223"/>
    </location>
</feature>
<dbReference type="Gene3D" id="1.10.4020.10">
    <property type="entry name" value="DNA breaking-rejoining enzymes"/>
    <property type="match status" value="1"/>
</dbReference>
<feature type="domain" description="C2H2-type" evidence="10">
    <location>
        <begin position="243"/>
        <end position="270"/>
    </location>
</feature>
<feature type="domain" description="C2H2-type" evidence="10">
    <location>
        <begin position="271"/>
        <end position="298"/>
    </location>
</feature>
<evidence type="ECO:0000256" key="3">
    <source>
        <dbReference type="ARBA" id="ARBA00022771"/>
    </source>
</evidence>
<dbReference type="PROSITE" id="PS50157">
    <property type="entry name" value="ZINC_FINGER_C2H2_2"/>
    <property type="match status" value="2"/>
</dbReference>
<evidence type="ECO:0000313" key="13">
    <source>
        <dbReference type="Proteomes" id="UP001190640"/>
    </source>
</evidence>
<dbReference type="Pfam" id="PF00096">
    <property type="entry name" value="zf-C2H2"/>
    <property type="match status" value="1"/>
</dbReference>
<dbReference type="Proteomes" id="UP001190640">
    <property type="component" value="Chromosome 4"/>
</dbReference>
<organism evidence="13 14">
    <name type="scientific">Eublepharis macularius</name>
    <name type="common">Leopard gecko</name>
    <name type="synonym">Cyrtodactylus macularius</name>
    <dbReference type="NCBI Taxonomy" id="481883"/>
    <lineage>
        <taxon>Eukaryota</taxon>
        <taxon>Metazoa</taxon>
        <taxon>Chordata</taxon>
        <taxon>Craniata</taxon>
        <taxon>Vertebrata</taxon>
        <taxon>Euteleostomi</taxon>
        <taxon>Lepidosauria</taxon>
        <taxon>Squamata</taxon>
        <taxon>Bifurcata</taxon>
        <taxon>Gekkota</taxon>
        <taxon>Eublepharidae</taxon>
        <taxon>Eublepharinae</taxon>
        <taxon>Eublepharis</taxon>
    </lineage>
</organism>
<dbReference type="Pfam" id="PF02023">
    <property type="entry name" value="SCAN"/>
    <property type="match status" value="1"/>
</dbReference>
<evidence type="ECO:0000256" key="7">
    <source>
        <dbReference type="ARBA" id="ARBA00023242"/>
    </source>
</evidence>
<dbReference type="Gene3D" id="3.30.160.60">
    <property type="entry name" value="Classic Zinc Finger"/>
    <property type="match status" value="2"/>
</dbReference>
<dbReference type="KEGG" id="emc:129327861"/>
<dbReference type="PROSITE" id="PS00028">
    <property type="entry name" value="ZINC_FINGER_C2H2_1"/>
    <property type="match status" value="1"/>
</dbReference>
<evidence type="ECO:0000256" key="6">
    <source>
        <dbReference type="ARBA" id="ARBA00023163"/>
    </source>
</evidence>
<dbReference type="SMART" id="SM00349">
    <property type="entry name" value="KRAB"/>
    <property type="match status" value="1"/>
</dbReference>
<dbReference type="GO" id="GO:0008270">
    <property type="term" value="F:zinc ion binding"/>
    <property type="evidence" value="ECO:0007669"/>
    <property type="project" value="UniProtKB-KW"/>
</dbReference>
<keyword evidence="2" id="KW-0677">Repeat</keyword>
<gene>
    <name evidence="14" type="primary">LOC129327861</name>
</gene>
<dbReference type="PANTHER" id="PTHR45935:SF15">
    <property type="entry name" value="SCAN BOX DOMAIN-CONTAINING PROTEIN"/>
    <property type="match status" value="1"/>
</dbReference>
<dbReference type="PROSITE" id="PS50805">
    <property type="entry name" value="KRAB"/>
    <property type="match status" value="1"/>
</dbReference>
<keyword evidence="13" id="KW-1185">Reference proteome</keyword>
<evidence type="ECO:0000259" key="11">
    <source>
        <dbReference type="PROSITE" id="PS50804"/>
    </source>
</evidence>
<evidence type="ECO:0000256" key="8">
    <source>
        <dbReference type="PROSITE-ProRule" id="PRU00042"/>
    </source>
</evidence>
<dbReference type="SUPFAM" id="SSF57667">
    <property type="entry name" value="beta-beta-alpha zinc fingers"/>
    <property type="match status" value="1"/>
</dbReference>
<dbReference type="PANTHER" id="PTHR45935">
    <property type="entry name" value="PROTEIN ZBED8-RELATED"/>
    <property type="match status" value="1"/>
</dbReference>
<accession>A0AA97J812</accession>
<dbReference type="InterPro" id="IPR036236">
    <property type="entry name" value="Znf_C2H2_sf"/>
</dbReference>
<sequence>MRAEAGPGDEEERPWDAQRRRFRQLRYREAEGPRGVCSRLHALCRQWLEPERRSKREMLDLVLLEQLLAVLPPEMERWVRGCGLFPLPFLIRFPFMGFSLLLQVQEKMVQEGDRGAAFTGGALKPVTHSLPPLCDREKAASMQPDQGLVTFEEVSVYFTEEEWALLNLDQRSLHKEVMEENHHNVASLEADDPQNKVEGEPRKLSLDGKEQGRNTGTEQNWWNESCASQSAESQVIPPDQGKINCPVCGKTFIYQSVFDRHWKIHTEEKLYECFEYGNAFSQKEHLSESRNIHTEGKAHKCLECGKSFTRS</sequence>
<dbReference type="Gene3D" id="6.10.140.140">
    <property type="match status" value="1"/>
</dbReference>
<dbReference type="AlphaFoldDB" id="A0AA97J812"/>
<keyword evidence="4" id="KW-0862">Zinc</keyword>
<dbReference type="CDD" id="cd07765">
    <property type="entry name" value="KRAB_A-box"/>
    <property type="match status" value="1"/>
</dbReference>
<dbReference type="InterPro" id="IPR003309">
    <property type="entry name" value="SCAN_dom"/>
</dbReference>
<dbReference type="SUPFAM" id="SSF109640">
    <property type="entry name" value="KRAB domain (Kruppel-associated box)"/>
    <property type="match status" value="1"/>
</dbReference>
<dbReference type="SMART" id="SM00431">
    <property type="entry name" value="SCAN"/>
    <property type="match status" value="1"/>
</dbReference>
<keyword evidence="7" id="KW-0539">Nucleus</keyword>
<keyword evidence="6" id="KW-0804">Transcription</keyword>
<evidence type="ECO:0000256" key="9">
    <source>
        <dbReference type="SAM" id="MobiDB-lite"/>
    </source>
</evidence>
<evidence type="ECO:0000313" key="14">
    <source>
        <dbReference type="RefSeq" id="XP_054832586.1"/>
    </source>
</evidence>
<feature type="domain" description="KRAB" evidence="12">
    <location>
        <begin position="149"/>
        <end position="233"/>
    </location>
</feature>
<feature type="compositionally biased region" description="Basic and acidic residues" evidence="9">
    <location>
        <begin position="193"/>
        <end position="212"/>
    </location>
</feature>
<evidence type="ECO:0000259" key="12">
    <source>
        <dbReference type="PROSITE" id="PS50805"/>
    </source>
</evidence>
<reference evidence="14" key="1">
    <citation type="submission" date="2025-08" db="UniProtKB">
        <authorList>
            <consortium name="RefSeq"/>
        </authorList>
    </citation>
    <scope>IDENTIFICATION</scope>
    <source>
        <tissue evidence="14">Blood</tissue>
    </source>
</reference>
<dbReference type="GeneID" id="129327861"/>
<dbReference type="PROSITE" id="PS50804">
    <property type="entry name" value="SCAN_BOX"/>
    <property type="match status" value="1"/>
</dbReference>
<feature type="domain" description="SCAN box" evidence="11">
    <location>
        <begin position="19"/>
        <end position="80"/>
    </location>
</feature>
<dbReference type="InterPro" id="IPR050916">
    <property type="entry name" value="SCAN-C2H2_zinc_finger"/>
</dbReference>
<keyword evidence="3 8" id="KW-0863">Zinc-finger</keyword>
<evidence type="ECO:0000256" key="1">
    <source>
        <dbReference type="ARBA" id="ARBA00022723"/>
    </source>
</evidence>
<feature type="region of interest" description="Disordered" evidence="9">
    <location>
        <begin position="185"/>
        <end position="223"/>
    </location>
</feature>